<protein>
    <recommendedName>
        <fullName evidence="2">Nin one binding (NOB1) Zn-ribbon-like domain-containing protein</fullName>
    </recommendedName>
</protein>
<evidence type="ECO:0000313" key="4">
    <source>
        <dbReference type="Proteomes" id="UP000030693"/>
    </source>
</evidence>
<evidence type="ECO:0000256" key="1">
    <source>
        <dbReference type="SAM" id="MobiDB-lite"/>
    </source>
</evidence>
<dbReference type="InterPro" id="IPR039907">
    <property type="entry name" value="NOB1"/>
</dbReference>
<accession>A0A058Z4X2</accession>
<reference evidence="3" key="1">
    <citation type="submission" date="2013-04" db="EMBL/GenBank/DDBJ databases">
        <title>The Genome Sequence of Fonticula alba ATCC 38817.</title>
        <authorList>
            <consortium name="The Broad Institute Genomics Platform"/>
            <person name="Russ C."/>
            <person name="Cuomo C."/>
            <person name="Burger G."/>
            <person name="Gray M.W."/>
            <person name="Holland P.W.H."/>
            <person name="King N."/>
            <person name="Lang F.B.F."/>
            <person name="Roger A.J."/>
            <person name="Ruiz-Trillo I."/>
            <person name="Brown M."/>
            <person name="Walker B."/>
            <person name="Young S."/>
            <person name="Zeng Q."/>
            <person name="Gargeya S."/>
            <person name="Fitzgerald M."/>
            <person name="Haas B."/>
            <person name="Abouelleil A."/>
            <person name="Allen A.W."/>
            <person name="Alvarado L."/>
            <person name="Arachchi H.M."/>
            <person name="Berlin A.M."/>
            <person name="Chapman S.B."/>
            <person name="Gainer-Dewar J."/>
            <person name="Goldberg J."/>
            <person name="Griggs A."/>
            <person name="Gujja S."/>
            <person name="Hansen M."/>
            <person name="Howarth C."/>
            <person name="Imamovic A."/>
            <person name="Ireland A."/>
            <person name="Larimer J."/>
            <person name="McCowan C."/>
            <person name="Murphy C."/>
            <person name="Pearson M."/>
            <person name="Poon T.W."/>
            <person name="Priest M."/>
            <person name="Roberts A."/>
            <person name="Saif S."/>
            <person name="Shea T."/>
            <person name="Sisk P."/>
            <person name="Sykes S."/>
            <person name="Wortman J."/>
            <person name="Nusbaum C."/>
            <person name="Birren B."/>
        </authorList>
    </citation>
    <scope>NUCLEOTIDE SEQUENCE [LARGE SCALE GENOMIC DNA]</scope>
    <source>
        <strain evidence="3">ATCC 38817</strain>
    </source>
</reference>
<dbReference type="Gene3D" id="6.20.210.10">
    <property type="entry name" value="Nin one binding (NOB1), Zn-ribbon-like"/>
    <property type="match status" value="1"/>
</dbReference>
<dbReference type="OrthoDB" id="446759at2759"/>
<proteinExistence type="predicted"/>
<dbReference type="PANTHER" id="PTHR12814:SF2">
    <property type="entry name" value="RNA-BINDING PROTEIN NOB1"/>
    <property type="match status" value="1"/>
</dbReference>
<dbReference type="Proteomes" id="UP000030693">
    <property type="component" value="Unassembled WGS sequence"/>
</dbReference>
<keyword evidence="4" id="KW-1185">Reference proteome</keyword>
<dbReference type="eggNOG" id="KOG2463">
    <property type="taxonomic scope" value="Eukaryota"/>
</dbReference>
<dbReference type="STRING" id="691883.A0A058Z4X2"/>
<name>A0A058Z4X2_FONAL</name>
<dbReference type="GO" id="GO:0030688">
    <property type="term" value="C:preribosome, small subunit precursor"/>
    <property type="evidence" value="ECO:0007669"/>
    <property type="project" value="TreeGrafter"/>
</dbReference>
<evidence type="ECO:0000259" key="2">
    <source>
        <dbReference type="Pfam" id="PF08772"/>
    </source>
</evidence>
<dbReference type="InterPro" id="IPR036283">
    <property type="entry name" value="NOB1_Zf-like_sf"/>
</dbReference>
<feature type="domain" description="Nin one binding (NOB1) Zn-ribbon-like" evidence="2">
    <location>
        <begin position="1"/>
        <end position="53"/>
    </location>
</feature>
<evidence type="ECO:0000313" key="3">
    <source>
        <dbReference type="EMBL" id="KCV69186.1"/>
    </source>
</evidence>
<dbReference type="AlphaFoldDB" id="A0A058Z4X2"/>
<dbReference type="GO" id="GO:0004521">
    <property type="term" value="F:RNA endonuclease activity"/>
    <property type="evidence" value="ECO:0007669"/>
    <property type="project" value="TreeGrafter"/>
</dbReference>
<feature type="region of interest" description="Disordered" evidence="1">
    <location>
        <begin position="76"/>
        <end position="140"/>
    </location>
</feature>
<sequence>MSKQFCPRCGHPTLMRAASSTCAITGELTVYLRANFQYRLRGTRYSRAAPRGGHHHKARNLILAGDQKEYRTAVRELRSAQRQAARQSGANDLSNPDYMPSIMTGASGRTLAGASGNVTIGMGRRNPNQARRLLGKKKKH</sequence>
<dbReference type="EMBL" id="KB932207">
    <property type="protein sequence ID" value="KCV69186.1"/>
    <property type="molecule type" value="Genomic_DNA"/>
</dbReference>
<dbReference type="GeneID" id="20529322"/>
<gene>
    <name evidence="3" type="ORF">H696_04597</name>
</gene>
<dbReference type="GO" id="GO:0030490">
    <property type="term" value="P:maturation of SSU-rRNA"/>
    <property type="evidence" value="ECO:0007669"/>
    <property type="project" value="TreeGrafter"/>
</dbReference>
<dbReference type="RefSeq" id="XP_009496757.1">
    <property type="nucleotide sequence ID" value="XM_009498482.1"/>
</dbReference>
<dbReference type="PANTHER" id="PTHR12814">
    <property type="entry name" value="RNA-BINDING PROTEIN NOB1"/>
    <property type="match status" value="1"/>
</dbReference>
<dbReference type="Pfam" id="PF08772">
    <property type="entry name" value="Zn_ribbon_NOB1"/>
    <property type="match status" value="1"/>
</dbReference>
<dbReference type="InterPro" id="IPR014881">
    <property type="entry name" value="NOB1_Zn-bd"/>
</dbReference>
<organism evidence="3">
    <name type="scientific">Fonticula alba</name>
    <name type="common">Slime mold</name>
    <dbReference type="NCBI Taxonomy" id="691883"/>
    <lineage>
        <taxon>Eukaryota</taxon>
        <taxon>Rotosphaerida</taxon>
        <taxon>Fonticulaceae</taxon>
        <taxon>Fonticula</taxon>
    </lineage>
</organism>
<dbReference type="SUPFAM" id="SSF144206">
    <property type="entry name" value="NOB1 zinc finger-like"/>
    <property type="match status" value="1"/>
</dbReference>